<dbReference type="EMBL" id="MW248106">
    <property type="protein sequence ID" value="QVW09706.1"/>
    <property type="molecule type" value="Genomic_DNA"/>
</dbReference>
<organism evidence="1">
    <name type="scientific">White spot syndrome virus</name>
    <dbReference type="NCBI Taxonomy" id="342409"/>
    <lineage>
        <taxon>Viruses</taxon>
        <taxon>Viruses incertae sedis</taxon>
        <taxon>Naldaviricetes</taxon>
        <taxon>Nimaviridae</taxon>
        <taxon>Whispovirus</taxon>
    </lineage>
</organism>
<evidence type="ECO:0008006" key="2">
    <source>
        <dbReference type="Google" id="ProtNLM"/>
    </source>
</evidence>
<reference evidence="1" key="1">
    <citation type="submission" date="2020-11" db="EMBL/GenBank/DDBJ databases">
        <title>Report of three genome sequences of White spot syndrome virus from India.</title>
        <authorList>
            <person name="Rajendran K.V."/>
            <person name="Kulkarni A."/>
            <person name="Deepika A."/>
            <person name="Manabesh M."/>
            <person name="Sanath Kumar H."/>
            <person name="Bedekar M.K."/>
            <person name="Rosalind George M."/>
            <person name="John K.R."/>
            <person name="Bass D."/>
            <person name="van Aerle R."/>
        </authorList>
    </citation>
    <scope>NUCLEOTIDE SEQUENCE</scope>
    <source>
        <strain evidence="1">PG1</strain>
    </source>
</reference>
<protein>
    <recommendedName>
        <fullName evidence="2">Wsv477</fullName>
    </recommendedName>
</protein>
<evidence type="ECO:0000313" key="1">
    <source>
        <dbReference type="EMBL" id="QVW09706.1"/>
    </source>
</evidence>
<gene>
    <name evidence="1" type="ORF">KOBFAEHK_00091</name>
</gene>
<accession>A0A8E7BW38</accession>
<proteinExistence type="predicted"/>
<sequence length="208" mass="24263">MYIFVEGSPLTGKSSWMSKLIDTGSCGMSFLNFLRMNTSDYYNWPAEIGTEHLQLGFRETRVVDGMFEPVLKTFVDSWKKEQGKESLKEYLDYNGQVMEIYIAEWLRRRPLAFHVFTYTDEAVKSGFLNEEDLDMDTATKWMAEIIREKRGNIQEIKVTPRVVFNGNVCSACFSNTKRNLYNFGTNYNNVVHCDLLCPFARHRIVHFL</sequence>
<name>A0A8E7BW38_9VIRU</name>